<dbReference type="NCBIfam" id="TIGR00254">
    <property type="entry name" value="GGDEF"/>
    <property type="match status" value="1"/>
</dbReference>
<dbReference type="GO" id="GO:0052621">
    <property type="term" value="F:diguanylate cyclase activity"/>
    <property type="evidence" value="ECO:0007669"/>
    <property type="project" value="UniProtKB-EC"/>
</dbReference>
<dbReference type="GO" id="GO:1902201">
    <property type="term" value="P:negative regulation of bacterial-type flagellum-dependent cell motility"/>
    <property type="evidence" value="ECO:0007669"/>
    <property type="project" value="TreeGrafter"/>
</dbReference>
<dbReference type="PANTHER" id="PTHR45138">
    <property type="entry name" value="REGULATORY COMPONENTS OF SENSORY TRANSDUCTION SYSTEM"/>
    <property type="match status" value="1"/>
</dbReference>
<accession>A0A8G2CH94</accession>
<dbReference type="AlphaFoldDB" id="A0A8G2CH94"/>
<comment type="caution">
    <text evidence="5">The sequence shown here is derived from an EMBL/GenBank/DDBJ whole genome shotgun (WGS) entry which is preliminary data.</text>
</comment>
<dbReference type="PANTHER" id="PTHR45138:SF9">
    <property type="entry name" value="DIGUANYLATE CYCLASE DGCM-RELATED"/>
    <property type="match status" value="1"/>
</dbReference>
<feature type="transmembrane region" description="Helical" evidence="3">
    <location>
        <begin position="58"/>
        <end position="79"/>
    </location>
</feature>
<feature type="transmembrane region" description="Helical" evidence="3">
    <location>
        <begin position="179"/>
        <end position="198"/>
    </location>
</feature>
<keyword evidence="3" id="KW-1133">Transmembrane helix</keyword>
<feature type="transmembrane region" description="Helical" evidence="3">
    <location>
        <begin position="85"/>
        <end position="107"/>
    </location>
</feature>
<sequence length="420" mass="46434">MAFLQVSRIDSALPITTELPPGRLPLWLRVCTWISDALQSDAERGQAYEVREDLLHVLYGRPANVLLVGLSGAACGLYAEFRAGVWPALLLGLIGLSLVLIRCRCIVVFRRRFLKTRCVYLAPWFTAFALTAIGSSLAWGALTFVCLATTHDPILYTVVLVSNVVTASAIAARNAAASWIARLQLLVMLLPIMAAVPLTENDSYWFLLLLIPVILYGLFVLVTDINQQLVQSYRSQLKLSILSTIDYLTQIPNRRYFGERTAAALDHCQHARQPMAILMIDVDFFKSFNDHYGHQEGDRCLQQVALILRDNLRHDGDIVSRYGGEEFAVSLQNAGIIEAELVAQRLCDAVAAASLTHAHRQDGIGIVTISIGAVATDNAFVDLDTLVRSADQALYEAKRTGRNRVSLAPKHENRRHVDAA</sequence>
<comment type="catalytic activity">
    <reaction evidence="2">
        <text>2 GTP = 3',3'-c-di-GMP + 2 diphosphate</text>
        <dbReference type="Rhea" id="RHEA:24898"/>
        <dbReference type="ChEBI" id="CHEBI:33019"/>
        <dbReference type="ChEBI" id="CHEBI:37565"/>
        <dbReference type="ChEBI" id="CHEBI:58805"/>
        <dbReference type="EC" id="2.7.7.65"/>
    </reaction>
</comment>
<feature type="transmembrane region" description="Helical" evidence="3">
    <location>
        <begin position="154"/>
        <end position="172"/>
    </location>
</feature>
<dbReference type="EC" id="2.7.7.65" evidence="1"/>
<dbReference type="FunFam" id="3.30.70.270:FF:000001">
    <property type="entry name" value="Diguanylate cyclase domain protein"/>
    <property type="match status" value="1"/>
</dbReference>
<evidence type="ECO:0000259" key="4">
    <source>
        <dbReference type="PROSITE" id="PS50887"/>
    </source>
</evidence>
<dbReference type="InterPro" id="IPR029787">
    <property type="entry name" value="Nucleotide_cyclase"/>
</dbReference>
<evidence type="ECO:0000313" key="6">
    <source>
        <dbReference type="Proteomes" id="UP000186308"/>
    </source>
</evidence>
<keyword evidence="3" id="KW-0812">Transmembrane</keyword>
<evidence type="ECO:0000256" key="1">
    <source>
        <dbReference type="ARBA" id="ARBA00012528"/>
    </source>
</evidence>
<dbReference type="PROSITE" id="PS50887">
    <property type="entry name" value="GGDEF"/>
    <property type="match status" value="1"/>
</dbReference>
<keyword evidence="3" id="KW-0472">Membrane</keyword>
<feature type="transmembrane region" description="Helical" evidence="3">
    <location>
        <begin position="119"/>
        <end position="142"/>
    </location>
</feature>
<dbReference type="InterPro" id="IPR000160">
    <property type="entry name" value="GGDEF_dom"/>
</dbReference>
<evidence type="ECO:0000256" key="2">
    <source>
        <dbReference type="ARBA" id="ARBA00034247"/>
    </source>
</evidence>
<name>A0A8G2CH94_ACIRU</name>
<evidence type="ECO:0000256" key="3">
    <source>
        <dbReference type="SAM" id="Phobius"/>
    </source>
</evidence>
<dbReference type="Gene3D" id="3.30.70.270">
    <property type="match status" value="1"/>
</dbReference>
<organism evidence="5 6">
    <name type="scientific">Acidiphilium rubrum</name>
    <dbReference type="NCBI Taxonomy" id="526"/>
    <lineage>
        <taxon>Bacteria</taxon>
        <taxon>Pseudomonadati</taxon>
        <taxon>Pseudomonadota</taxon>
        <taxon>Alphaproteobacteria</taxon>
        <taxon>Acetobacterales</taxon>
        <taxon>Acidocellaceae</taxon>
        <taxon>Acidiphilium</taxon>
    </lineage>
</organism>
<dbReference type="GO" id="GO:0005886">
    <property type="term" value="C:plasma membrane"/>
    <property type="evidence" value="ECO:0007669"/>
    <property type="project" value="TreeGrafter"/>
</dbReference>
<feature type="domain" description="GGDEF" evidence="4">
    <location>
        <begin position="273"/>
        <end position="410"/>
    </location>
</feature>
<keyword evidence="6" id="KW-1185">Reference proteome</keyword>
<dbReference type="InterPro" id="IPR050469">
    <property type="entry name" value="Diguanylate_Cyclase"/>
</dbReference>
<dbReference type="Proteomes" id="UP000186308">
    <property type="component" value="Unassembled WGS sequence"/>
</dbReference>
<dbReference type="GO" id="GO:0043709">
    <property type="term" value="P:cell adhesion involved in single-species biofilm formation"/>
    <property type="evidence" value="ECO:0007669"/>
    <property type="project" value="TreeGrafter"/>
</dbReference>
<proteinExistence type="predicted"/>
<reference evidence="5 6" key="1">
    <citation type="submission" date="2017-01" db="EMBL/GenBank/DDBJ databases">
        <authorList>
            <person name="Varghese N."/>
            <person name="Submissions S."/>
        </authorList>
    </citation>
    <scope>NUCLEOTIDE SEQUENCE [LARGE SCALE GENOMIC DNA]</scope>
    <source>
        <strain evidence="5 6">ATCC 35905</strain>
    </source>
</reference>
<dbReference type="EMBL" id="FTNE01000001">
    <property type="protein sequence ID" value="SIQ03077.1"/>
    <property type="molecule type" value="Genomic_DNA"/>
</dbReference>
<dbReference type="SUPFAM" id="SSF55073">
    <property type="entry name" value="Nucleotide cyclase"/>
    <property type="match status" value="1"/>
</dbReference>
<evidence type="ECO:0000313" key="5">
    <source>
        <dbReference type="EMBL" id="SIQ03077.1"/>
    </source>
</evidence>
<dbReference type="SMART" id="SM00267">
    <property type="entry name" value="GGDEF"/>
    <property type="match status" value="1"/>
</dbReference>
<protein>
    <recommendedName>
        <fullName evidence="1">diguanylate cyclase</fullName>
        <ecNumber evidence="1">2.7.7.65</ecNumber>
    </recommendedName>
</protein>
<gene>
    <name evidence="5" type="ORF">SAMN05421828_1018</name>
</gene>
<dbReference type="Pfam" id="PF00990">
    <property type="entry name" value="GGDEF"/>
    <property type="match status" value="1"/>
</dbReference>
<dbReference type="InterPro" id="IPR043128">
    <property type="entry name" value="Rev_trsase/Diguanyl_cyclase"/>
</dbReference>
<dbReference type="CDD" id="cd01949">
    <property type="entry name" value="GGDEF"/>
    <property type="match status" value="1"/>
</dbReference>
<feature type="transmembrane region" description="Helical" evidence="3">
    <location>
        <begin position="204"/>
        <end position="225"/>
    </location>
</feature>